<dbReference type="PANTHER" id="PTHR39188">
    <property type="entry name" value="MEMBRANE-ASSOCIATED ZINC METALLOPROTEASE M50B"/>
    <property type="match status" value="1"/>
</dbReference>
<feature type="transmembrane region" description="Helical" evidence="7">
    <location>
        <begin position="185"/>
        <end position="203"/>
    </location>
</feature>
<dbReference type="GO" id="GO:0008237">
    <property type="term" value="F:metallopeptidase activity"/>
    <property type="evidence" value="ECO:0007669"/>
    <property type="project" value="UniProtKB-KW"/>
</dbReference>
<evidence type="ECO:0000256" key="4">
    <source>
        <dbReference type="ARBA" id="ARBA00022801"/>
    </source>
</evidence>
<protein>
    <recommendedName>
        <fullName evidence="10">Peptidase family M50</fullName>
    </recommendedName>
</protein>
<accession>A0A5C6B5Q5</accession>
<evidence type="ECO:0008006" key="10">
    <source>
        <dbReference type="Google" id="ProtNLM"/>
    </source>
</evidence>
<evidence type="ECO:0000313" key="9">
    <source>
        <dbReference type="Proteomes" id="UP000320735"/>
    </source>
</evidence>
<dbReference type="SUPFAM" id="SSF82185">
    <property type="entry name" value="Histone H3 K4-specific methyltransferase SET7/9 N-terminal domain"/>
    <property type="match status" value="1"/>
</dbReference>
<keyword evidence="9" id="KW-1185">Reference proteome</keyword>
<comment type="caution">
    <text evidence="8">The sequence shown here is derived from an EMBL/GenBank/DDBJ whole genome shotgun (WGS) entry which is preliminary data.</text>
</comment>
<evidence type="ECO:0000256" key="5">
    <source>
        <dbReference type="ARBA" id="ARBA00022833"/>
    </source>
</evidence>
<keyword evidence="4" id="KW-0378">Hydrolase</keyword>
<evidence type="ECO:0000256" key="6">
    <source>
        <dbReference type="ARBA" id="ARBA00023049"/>
    </source>
</evidence>
<gene>
    <name evidence="8" type="ORF">CA54_50360</name>
</gene>
<evidence type="ECO:0000256" key="3">
    <source>
        <dbReference type="ARBA" id="ARBA00022670"/>
    </source>
</evidence>
<keyword evidence="3" id="KW-0645">Protease</keyword>
<keyword evidence="6" id="KW-0482">Metalloprotease</keyword>
<comment type="similarity">
    <text evidence="2">Belongs to the peptidase M50B family.</text>
</comment>
<evidence type="ECO:0000256" key="7">
    <source>
        <dbReference type="SAM" id="Phobius"/>
    </source>
</evidence>
<dbReference type="GO" id="GO:0006508">
    <property type="term" value="P:proteolysis"/>
    <property type="evidence" value="ECO:0007669"/>
    <property type="project" value="UniProtKB-KW"/>
</dbReference>
<comment type="cofactor">
    <cofactor evidence="1">
        <name>Zn(2+)</name>
        <dbReference type="ChEBI" id="CHEBI:29105"/>
    </cofactor>
</comment>
<dbReference type="Proteomes" id="UP000320735">
    <property type="component" value="Unassembled WGS sequence"/>
</dbReference>
<keyword evidence="7" id="KW-0472">Membrane</keyword>
<evidence type="ECO:0000256" key="2">
    <source>
        <dbReference type="ARBA" id="ARBA00007931"/>
    </source>
</evidence>
<feature type="transmembrane region" description="Helical" evidence="7">
    <location>
        <begin position="120"/>
        <end position="142"/>
    </location>
</feature>
<feature type="transmembrane region" description="Helical" evidence="7">
    <location>
        <begin position="294"/>
        <end position="319"/>
    </location>
</feature>
<dbReference type="RefSeq" id="WP_146373508.1">
    <property type="nucleotide sequence ID" value="NZ_SJPP01000003.1"/>
</dbReference>
<keyword evidence="7" id="KW-0812">Transmembrane</keyword>
<evidence type="ECO:0000256" key="1">
    <source>
        <dbReference type="ARBA" id="ARBA00001947"/>
    </source>
</evidence>
<dbReference type="Gene3D" id="2.20.110.10">
    <property type="entry name" value="Histone H3 K4-specific methyltransferase SET7/9 N-terminal domain"/>
    <property type="match status" value="1"/>
</dbReference>
<name>A0A5C6B5Q5_9PLAN</name>
<dbReference type="AlphaFoldDB" id="A0A5C6B5Q5"/>
<keyword evidence="7" id="KW-1133">Transmembrane helix</keyword>
<dbReference type="PANTHER" id="PTHR39188:SF3">
    <property type="entry name" value="STAGE IV SPORULATION PROTEIN FB"/>
    <property type="match status" value="1"/>
</dbReference>
<organism evidence="8 9">
    <name type="scientific">Symmachiella macrocystis</name>
    <dbReference type="NCBI Taxonomy" id="2527985"/>
    <lineage>
        <taxon>Bacteria</taxon>
        <taxon>Pseudomonadati</taxon>
        <taxon>Planctomycetota</taxon>
        <taxon>Planctomycetia</taxon>
        <taxon>Planctomycetales</taxon>
        <taxon>Planctomycetaceae</taxon>
        <taxon>Symmachiella</taxon>
    </lineage>
</organism>
<feature type="transmembrane region" description="Helical" evidence="7">
    <location>
        <begin position="80"/>
        <end position="99"/>
    </location>
</feature>
<dbReference type="EMBL" id="SJPP01000003">
    <property type="protein sequence ID" value="TWU06639.1"/>
    <property type="molecule type" value="Genomic_DNA"/>
</dbReference>
<sequence length="446" mass="49531">MPDAPVKTYPDAETSIGPVLDARFFETFANVNNVEKRQREKFRAALVIGAILLLLNYLGVLKLTGPKTVYFATVILVHEFGHFVGMRLCGYRGVGLLFLPYLSDSAQGVRTHASPLREAIVILLGPLPGMLIGLILSFLAVLEFSDSIRFAAICFLAFNSISLLPCLPFDGGRLLQRVVLVRRRYLMAMVQLTLASFLVLIGWMLGMKYTVILGLGSLFWTTLNFRFDSIAQRLHGQFPDLELGESGHVSLESAASIVKELRQHVPFTLRFGMDAWAVRSIWERLMAKPAGVGTILASLAAYAAAFVLLVCATVGLMFYPEEQISTVQLPDGTEQKQATISLLGNRVIEVGVSDEGRYHGEQKTYVPGGDAVLVQGEWKNGYMEGVWTTSTEDGNAISRMTLKQGELIKYEELRDGVWGESHPANIAWFDRYDLWRHRRVAPEGPQ</sequence>
<evidence type="ECO:0000313" key="8">
    <source>
        <dbReference type="EMBL" id="TWU06639.1"/>
    </source>
</evidence>
<feature type="transmembrane region" description="Helical" evidence="7">
    <location>
        <begin position="42"/>
        <end position="60"/>
    </location>
</feature>
<proteinExistence type="inferred from homology"/>
<dbReference type="OrthoDB" id="57532at2"/>
<keyword evidence="5" id="KW-0862">Zinc</keyword>
<reference evidence="8 9" key="1">
    <citation type="submission" date="2019-02" db="EMBL/GenBank/DDBJ databases">
        <title>Deep-cultivation of Planctomycetes and their phenomic and genomic characterization uncovers novel biology.</title>
        <authorList>
            <person name="Wiegand S."/>
            <person name="Jogler M."/>
            <person name="Boedeker C."/>
            <person name="Pinto D."/>
            <person name="Vollmers J."/>
            <person name="Rivas-Marin E."/>
            <person name="Kohn T."/>
            <person name="Peeters S.H."/>
            <person name="Heuer A."/>
            <person name="Rast P."/>
            <person name="Oberbeckmann S."/>
            <person name="Bunk B."/>
            <person name="Jeske O."/>
            <person name="Meyerdierks A."/>
            <person name="Storesund J.E."/>
            <person name="Kallscheuer N."/>
            <person name="Luecker S."/>
            <person name="Lage O.M."/>
            <person name="Pohl T."/>
            <person name="Merkel B.J."/>
            <person name="Hornburger P."/>
            <person name="Mueller R.-W."/>
            <person name="Bruemmer F."/>
            <person name="Labrenz M."/>
            <person name="Spormann A.M."/>
            <person name="Op Den Camp H."/>
            <person name="Overmann J."/>
            <person name="Amann R."/>
            <person name="Jetten M.S.M."/>
            <person name="Mascher T."/>
            <person name="Medema M.H."/>
            <person name="Devos D.P."/>
            <person name="Kaster A.-K."/>
            <person name="Ovreas L."/>
            <person name="Rohde M."/>
            <person name="Galperin M.Y."/>
            <person name="Jogler C."/>
        </authorList>
    </citation>
    <scope>NUCLEOTIDE SEQUENCE [LARGE SCALE GENOMIC DNA]</scope>
    <source>
        <strain evidence="8 9">CA54</strain>
    </source>
</reference>
<feature type="transmembrane region" description="Helical" evidence="7">
    <location>
        <begin position="148"/>
        <end position="164"/>
    </location>
</feature>